<evidence type="ECO:0000256" key="4">
    <source>
        <dbReference type="HAMAP-Rule" id="MF_00693"/>
    </source>
</evidence>
<evidence type="ECO:0000313" key="7">
    <source>
        <dbReference type="EMBL" id="MCI2285120.1"/>
    </source>
</evidence>
<dbReference type="InterPro" id="IPR026564">
    <property type="entry name" value="Transcrip_reg_TACO1-like_dom3"/>
</dbReference>
<evidence type="ECO:0000313" key="8">
    <source>
        <dbReference type="Proteomes" id="UP001139646"/>
    </source>
</evidence>
<dbReference type="NCBIfam" id="NF009044">
    <property type="entry name" value="PRK12378.1"/>
    <property type="match status" value="1"/>
</dbReference>
<dbReference type="Pfam" id="PF20772">
    <property type="entry name" value="TACO1_YebC_N"/>
    <property type="match status" value="1"/>
</dbReference>
<evidence type="ECO:0000259" key="5">
    <source>
        <dbReference type="Pfam" id="PF01709"/>
    </source>
</evidence>
<evidence type="ECO:0000256" key="2">
    <source>
        <dbReference type="ARBA" id="ARBA00023015"/>
    </source>
</evidence>
<keyword evidence="3 4" id="KW-0804">Transcription</keyword>
<dbReference type="PANTHER" id="PTHR12532">
    <property type="entry name" value="TRANSLATIONAL ACTIVATOR OF CYTOCHROME C OXIDASE 1"/>
    <property type="match status" value="1"/>
</dbReference>
<keyword evidence="4 7" id="KW-0238">DNA-binding</keyword>
<accession>A0ABS9X4X0</accession>
<keyword evidence="4" id="KW-0963">Cytoplasm</keyword>
<organism evidence="7 8">
    <name type="scientific">Colwellia maritima</name>
    <dbReference type="NCBI Taxonomy" id="2912588"/>
    <lineage>
        <taxon>Bacteria</taxon>
        <taxon>Pseudomonadati</taxon>
        <taxon>Pseudomonadota</taxon>
        <taxon>Gammaproteobacteria</taxon>
        <taxon>Alteromonadales</taxon>
        <taxon>Colwelliaceae</taxon>
        <taxon>Colwellia</taxon>
    </lineage>
</organism>
<comment type="caution">
    <text evidence="7">The sequence shown here is derived from an EMBL/GenBank/DDBJ whole genome shotgun (WGS) entry which is preliminary data.</text>
</comment>
<dbReference type="EMBL" id="JAKKSL010000004">
    <property type="protein sequence ID" value="MCI2285120.1"/>
    <property type="molecule type" value="Genomic_DNA"/>
</dbReference>
<reference evidence="7" key="1">
    <citation type="submission" date="2022-01" db="EMBL/GenBank/DDBJ databases">
        <title>Colwellia maritima, isolated from seawater.</title>
        <authorList>
            <person name="Kristyanto S."/>
            <person name="Jung J."/>
            <person name="Jeon C.O."/>
        </authorList>
    </citation>
    <scope>NUCLEOTIDE SEQUENCE</scope>
    <source>
        <strain evidence="7">MSW7</strain>
    </source>
</reference>
<dbReference type="HAMAP" id="MF_00693">
    <property type="entry name" value="Transcrip_reg_TACO1"/>
    <property type="match status" value="1"/>
</dbReference>
<proteinExistence type="inferred from homology"/>
<comment type="subcellular location">
    <subcellularLocation>
        <location evidence="4">Cytoplasm</location>
    </subcellularLocation>
</comment>
<feature type="domain" description="TACO1/YebC-like N-terminal" evidence="6">
    <location>
        <begin position="4"/>
        <end position="73"/>
    </location>
</feature>
<dbReference type="Pfam" id="PF01709">
    <property type="entry name" value="Transcrip_reg"/>
    <property type="match status" value="1"/>
</dbReference>
<dbReference type="SUPFAM" id="SSF75625">
    <property type="entry name" value="YebC-like"/>
    <property type="match status" value="1"/>
</dbReference>
<dbReference type="GO" id="GO:0003677">
    <property type="term" value="F:DNA binding"/>
    <property type="evidence" value="ECO:0007669"/>
    <property type="project" value="UniProtKB-KW"/>
</dbReference>
<evidence type="ECO:0000256" key="1">
    <source>
        <dbReference type="ARBA" id="ARBA00008724"/>
    </source>
</evidence>
<dbReference type="Gene3D" id="3.30.70.980">
    <property type="match status" value="2"/>
</dbReference>
<comment type="similarity">
    <text evidence="1 4">Belongs to the TACO1 family.</text>
</comment>
<evidence type="ECO:0000259" key="6">
    <source>
        <dbReference type="Pfam" id="PF20772"/>
    </source>
</evidence>
<dbReference type="InterPro" id="IPR049083">
    <property type="entry name" value="TACO1_YebC_N"/>
</dbReference>
<dbReference type="Gene3D" id="1.10.10.200">
    <property type="match status" value="1"/>
</dbReference>
<keyword evidence="2 4" id="KW-0805">Transcription regulation</keyword>
<dbReference type="InterPro" id="IPR017856">
    <property type="entry name" value="Integrase-like_N"/>
</dbReference>
<evidence type="ECO:0000256" key="3">
    <source>
        <dbReference type="ARBA" id="ARBA00023163"/>
    </source>
</evidence>
<dbReference type="InterPro" id="IPR048300">
    <property type="entry name" value="TACO1_YebC-like_2nd/3rd_dom"/>
</dbReference>
<dbReference type="RefSeq" id="WP_242287812.1">
    <property type="nucleotide sequence ID" value="NZ_JAKKSL010000004.1"/>
</dbReference>
<protein>
    <recommendedName>
        <fullName evidence="4">Probable transcriptional regulatory protein L3081_19185</fullName>
    </recommendedName>
</protein>
<dbReference type="PANTHER" id="PTHR12532:SF0">
    <property type="entry name" value="TRANSLATIONAL ACTIVATOR OF CYTOCHROME C OXIDASE 1"/>
    <property type="match status" value="1"/>
</dbReference>
<feature type="domain" description="TACO1/YebC-like second and third" evidence="5">
    <location>
        <begin position="79"/>
        <end position="237"/>
    </location>
</feature>
<name>A0ABS9X4X0_9GAMM</name>
<gene>
    <name evidence="7" type="ORF">L3081_19185</name>
</gene>
<dbReference type="InterPro" id="IPR002876">
    <property type="entry name" value="Transcrip_reg_TACO1-like"/>
</dbReference>
<keyword evidence="8" id="KW-1185">Reference proteome</keyword>
<sequence length="245" mass="27309">MGRAYQNRKLSMAKTVRAKTKVYSKYGKAIYVCAKNGGVDPDGNLALRGLIDRAKKDQVPTHVIDNAIKKASGTGGEDFEEARYEGFGPGNCMVIIDCLTDNGNRTIKDVRQCFTKTNSKIGSSGTVSHMFDHQAVFAFKGEDDEAVLENLMMADIDVSDVELEDGIITVYAPHTEFFKIKTEFANSMPEYDLEVEEISWVPQTYIDIEGEEDLANFEKFIAMLDDCDDVQNVYHNAEIKDEGEA</sequence>
<dbReference type="InterPro" id="IPR029072">
    <property type="entry name" value="YebC-like"/>
</dbReference>
<dbReference type="Proteomes" id="UP001139646">
    <property type="component" value="Unassembled WGS sequence"/>
</dbReference>